<evidence type="ECO:0000313" key="3">
    <source>
        <dbReference type="EMBL" id="MFD2184213.1"/>
    </source>
</evidence>
<evidence type="ECO:0000313" key="4">
    <source>
        <dbReference type="Proteomes" id="UP001597314"/>
    </source>
</evidence>
<dbReference type="RefSeq" id="WP_378479359.1">
    <property type="nucleotide sequence ID" value="NZ_JBHUIW010000025.1"/>
</dbReference>
<proteinExistence type="predicted"/>
<sequence length="160" mass="16028">MSAASIPASATLTADQIRSGGLPVFAGGASRTAPAKTGAEKAWAQAQDFEAMFLNQMMQTMFAGVGEDGPLGNGPATGMWRSFLIDEYAKSTVKAGGIGIAKQVYAQLLNQQDAASARGAGAAAATYSATATSATTSATTSPIGPPTTTQTTTTSKGSVQ</sequence>
<dbReference type="InterPro" id="IPR019301">
    <property type="entry name" value="Flagellar_prot_FlgJ_N"/>
</dbReference>
<dbReference type="Pfam" id="PF10135">
    <property type="entry name" value="Rod-binding"/>
    <property type="match status" value="1"/>
</dbReference>
<organism evidence="3 4">
    <name type="scientific">Rhodoplanes azumiensis</name>
    <dbReference type="NCBI Taxonomy" id="1897628"/>
    <lineage>
        <taxon>Bacteria</taxon>
        <taxon>Pseudomonadati</taxon>
        <taxon>Pseudomonadota</taxon>
        <taxon>Alphaproteobacteria</taxon>
        <taxon>Hyphomicrobiales</taxon>
        <taxon>Nitrobacteraceae</taxon>
        <taxon>Rhodoplanes</taxon>
    </lineage>
</organism>
<evidence type="ECO:0000256" key="1">
    <source>
        <dbReference type="SAM" id="MobiDB-lite"/>
    </source>
</evidence>
<name>A0ABW5AMQ1_9BRAD</name>
<evidence type="ECO:0000259" key="2">
    <source>
        <dbReference type="Pfam" id="PF10135"/>
    </source>
</evidence>
<accession>A0ABW5AMQ1</accession>
<feature type="domain" description="Flagellar protein FlgJ N-terminal" evidence="2">
    <location>
        <begin position="60"/>
        <end position="107"/>
    </location>
</feature>
<feature type="region of interest" description="Disordered" evidence="1">
    <location>
        <begin position="131"/>
        <end position="160"/>
    </location>
</feature>
<comment type="caution">
    <text evidence="3">The sequence shown here is derived from an EMBL/GenBank/DDBJ whole genome shotgun (WGS) entry which is preliminary data.</text>
</comment>
<dbReference type="Proteomes" id="UP001597314">
    <property type="component" value="Unassembled WGS sequence"/>
</dbReference>
<reference evidence="4" key="1">
    <citation type="journal article" date="2019" name="Int. J. Syst. Evol. Microbiol.">
        <title>The Global Catalogue of Microorganisms (GCM) 10K type strain sequencing project: providing services to taxonomists for standard genome sequencing and annotation.</title>
        <authorList>
            <consortium name="The Broad Institute Genomics Platform"/>
            <consortium name="The Broad Institute Genome Sequencing Center for Infectious Disease"/>
            <person name="Wu L."/>
            <person name="Ma J."/>
        </authorList>
    </citation>
    <scope>NUCLEOTIDE SEQUENCE [LARGE SCALE GENOMIC DNA]</scope>
    <source>
        <strain evidence="4">CGMCC 1.6774</strain>
    </source>
</reference>
<protein>
    <submittedName>
        <fullName evidence="3">Rod-binding protein</fullName>
    </submittedName>
</protein>
<dbReference type="EMBL" id="JBHUIW010000025">
    <property type="protein sequence ID" value="MFD2184213.1"/>
    <property type="molecule type" value="Genomic_DNA"/>
</dbReference>
<gene>
    <name evidence="3" type="ORF">ACFSOX_18825</name>
</gene>
<keyword evidence="4" id="KW-1185">Reference proteome</keyword>